<proteinExistence type="predicted"/>
<comment type="caution">
    <text evidence="1">The sequence shown here is derived from an EMBL/GenBank/DDBJ whole genome shotgun (WGS) entry which is preliminary data.</text>
</comment>
<evidence type="ECO:0000313" key="1">
    <source>
        <dbReference type="EMBL" id="KAJ9051179.1"/>
    </source>
</evidence>
<evidence type="ECO:0000313" key="2">
    <source>
        <dbReference type="Proteomes" id="UP001165960"/>
    </source>
</evidence>
<protein>
    <submittedName>
        <fullName evidence="1">Uncharacterized protein</fullName>
    </submittedName>
</protein>
<sequence length="164" mass="18178">MQLIIFTLFSSALAGVCPTRGAPFAFGSRINTRSIYSGTYTTLYSQPGPGQQSGAQFPYIKNVAESEQVGLATVSLLGKDKEYILQTEFAPIAQECSCYWLDAKELAGAPHYITSGEYRIRFKEETIDKPGYDVISPGINFEIPVTRKLSTKRYISKNRNCSSH</sequence>
<accession>A0ACC2RMC1</accession>
<dbReference type="Proteomes" id="UP001165960">
    <property type="component" value="Unassembled WGS sequence"/>
</dbReference>
<organism evidence="1 2">
    <name type="scientific">Entomophthora muscae</name>
    <dbReference type="NCBI Taxonomy" id="34485"/>
    <lineage>
        <taxon>Eukaryota</taxon>
        <taxon>Fungi</taxon>
        <taxon>Fungi incertae sedis</taxon>
        <taxon>Zoopagomycota</taxon>
        <taxon>Entomophthoromycotina</taxon>
        <taxon>Entomophthoromycetes</taxon>
        <taxon>Entomophthorales</taxon>
        <taxon>Entomophthoraceae</taxon>
        <taxon>Entomophthora</taxon>
    </lineage>
</organism>
<dbReference type="EMBL" id="QTSX02007120">
    <property type="protein sequence ID" value="KAJ9051179.1"/>
    <property type="molecule type" value="Genomic_DNA"/>
</dbReference>
<name>A0ACC2RMC1_9FUNG</name>
<reference evidence="1" key="1">
    <citation type="submission" date="2022-04" db="EMBL/GenBank/DDBJ databases">
        <title>Genome of the entomopathogenic fungus Entomophthora muscae.</title>
        <authorList>
            <person name="Elya C."/>
            <person name="Lovett B.R."/>
            <person name="Lee E."/>
            <person name="Macias A.M."/>
            <person name="Hajek A.E."/>
            <person name="De Bivort B.L."/>
            <person name="Kasson M.T."/>
            <person name="De Fine Licht H.H."/>
            <person name="Stajich J.E."/>
        </authorList>
    </citation>
    <scope>NUCLEOTIDE SEQUENCE</scope>
    <source>
        <strain evidence="1">Berkeley</strain>
    </source>
</reference>
<gene>
    <name evidence="1" type="ORF">DSO57_1007020</name>
</gene>
<keyword evidence="2" id="KW-1185">Reference proteome</keyword>